<dbReference type="GO" id="GO:0005634">
    <property type="term" value="C:nucleus"/>
    <property type="evidence" value="ECO:0007669"/>
    <property type="project" value="UniProtKB-SubCell"/>
</dbReference>
<evidence type="ECO:0000256" key="1">
    <source>
        <dbReference type="ARBA" id="ARBA00004123"/>
    </source>
</evidence>
<name>A0A1U7S3H3_ALLSI</name>
<dbReference type="STRING" id="38654.A0A1U7S3H3"/>
<keyword evidence="15" id="KW-0539">Nucleus</keyword>
<dbReference type="FunCoup" id="A0A1U7S3H3">
    <property type="interactions" value="579"/>
</dbReference>
<dbReference type="GeneID" id="102380435"/>
<gene>
    <name evidence="19" type="primary">BIRC5</name>
</gene>
<dbReference type="KEGG" id="asn:102380435"/>
<keyword evidence="8" id="KW-0132">Cell division</keyword>
<keyword evidence="17" id="KW-0137">Centromere</keyword>
<evidence type="ECO:0000313" key="18">
    <source>
        <dbReference type="Proteomes" id="UP000189705"/>
    </source>
</evidence>
<accession>A0A1U7S3H3</accession>
<keyword evidence="7" id="KW-0597">Phosphoprotein</keyword>
<evidence type="ECO:0000256" key="14">
    <source>
        <dbReference type="ARBA" id="ARBA00023212"/>
    </source>
</evidence>
<organism evidence="18 19">
    <name type="scientific">Alligator sinensis</name>
    <name type="common">Chinese alligator</name>
    <dbReference type="NCBI Taxonomy" id="38654"/>
    <lineage>
        <taxon>Eukaryota</taxon>
        <taxon>Metazoa</taxon>
        <taxon>Chordata</taxon>
        <taxon>Craniata</taxon>
        <taxon>Vertebrata</taxon>
        <taxon>Euteleostomi</taxon>
        <taxon>Archelosauria</taxon>
        <taxon>Archosauria</taxon>
        <taxon>Crocodylia</taxon>
        <taxon>Alligatoridae</taxon>
        <taxon>Alligatorinae</taxon>
        <taxon>Alligator</taxon>
    </lineage>
</organism>
<evidence type="ECO:0000256" key="13">
    <source>
        <dbReference type="ARBA" id="ARBA00022843"/>
    </source>
</evidence>
<dbReference type="Gene3D" id="1.10.1170.10">
    <property type="entry name" value="Inhibitor Of Apoptosis Protein (2mihbC-IAP-1), Chain A"/>
    <property type="match status" value="1"/>
</dbReference>
<dbReference type="PANTHER" id="PTHR46771">
    <property type="entry name" value="DETERIN"/>
    <property type="match status" value="1"/>
</dbReference>
<sequence>MPFSHGHPDTTFMFKTVVHNEHVSAKRGAYGQAEADLQCWTGGAEVEVLLPEPESVLPPEWRLYLPAERAATFRAWPFTEGCACTPGRMAAAGFVHRPSDNSPDVAQCFFCLKELEGWEPDDDPADEHRKHSPACAFLSLQKDIADLTLQEFLKLDKERMRNMIKKQISQKVTEVEEAAKDMRRYIAKLTS</sequence>
<keyword evidence="13" id="KW-0832">Ubl conjugation</keyword>
<dbReference type="PANTHER" id="PTHR46771:SF3">
    <property type="entry name" value="BACULOVIRAL IAP REPEAT-CONTAINING PROTEIN 5"/>
    <property type="match status" value="1"/>
</dbReference>
<reference evidence="19" key="1">
    <citation type="submission" date="2025-08" db="UniProtKB">
        <authorList>
            <consortium name="RefSeq"/>
        </authorList>
    </citation>
    <scope>IDENTIFICATION</scope>
</reference>
<dbReference type="OrthoDB" id="2196114at2759"/>
<dbReference type="RefSeq" id="XP_006030517.1">
    <property type="nucleotide sequence ID" value="XM_006030455.3"/>
</dbReference>
<dbReference type="InParanoid" id="A0A1U7S3H3"/>
<evidence type="ECO:0000313" key="19">
    <source>
        <dbReference type="RefSeq" id="XP_006030517.1"/>
    </source>
</evidence>
<dbReference type="InterPro" id="IPR001370">
    <property type="entry name" value="BIR_rpt"/>
</dbReference>
<keyword evidence="12" id="KW-0862">Zinc</keyword>
<keyword evidence="18" id="KW-1185">Reference proteome</keyword>
<evidence type="ECO:0000256" key="15">
    <source>
        <dbReference type="ARBA" id="ARBA00023242"/>
    </source>
</evidence>
<dbReference type="GO" id="GO:0051301">
    <property type="term" value="P:cell division"/>
    <property type="evidence" value="ECO:0007669"/>
    <property type="project" value="UniProtKB-KW"/>
</dbReference>
<dbReference type="AlphaFoldDB" id="A0A1U7S3H3"/>
<evidence type="ECO:0000256" key="16">
    <source>
        <dbReference type="ARBA" id="ARBA00023306"/>
    </source>
</evidence>
<keyword evidence="9" id="KW-0479">Metal-binding</keyword>
<keyword evidence="10" id="KW-0498">Mitosis</keyword>
<keyword evidence="5" id="KW-0158">Chromosome</keyword>
<keyword evidence="14" id="KW-0206">Cytoskeleton</keyword>
<evidence type="ECO:0000256" key="9">
    <source>
        <dbReference type="ARBA" id="ARBA00022723"/>
    </source>
</evidence>
<dbReference type="PROSITE" id="PS50143">
    <property type="entry name" value="BIR_REPEAT_2"/>
    <property type="match status" value="1"/>
</dbReference>
<dbReference type="GO" id="GO:0007059">
    <property type="term" value="P:chromosome segregation"/>
    <property type="evidence" value="ECO:0007669"/>
    <property type="project" value="UniProtKB-KW"/>
</dbReference>
<proteinExistence type="inferred from homology"/>
<dbReference type="eggNOG" id="KOG1101">
    <property type="taxonomic scope" value="Eukaryota"/>
</dbReference>
<evidence type="ECO:0000256" key="10">
    <source>
        <dbReference type="ARBA" id="ARBA00022776"/>
    </source>
</evidence>
<evidence type="ECO:0000256" key="8">
    <source>
        <dbReference type="ARBA" id="ARBA00022618"/>
    </source>
</evidence>
<evidence type="ECO:0000256" key="17">
    <source>
        <dbReference type="ARBA" id="ARBA00023328"/>
    </source>
</evidence>
<dbReference type="FunFam" id="1.10.1170.10:FF:000009">
    <property type="entry name" value="Baculoviral IAP repeat-containing protein 5"/>
    <property type="match status" value="1"/>
</dbReference>
<dbReference type="Proteomes" id="UP000189705">
    <property type="component" value="Unplaced"/>
</dbReference>
<dbReference type="GO" id="GO:0005819">
    <property type="term" value="C:spindle"/>
    <property type="evidence" value="ECO:0007669"/>
    <property type="project" value="UniProtKB-SubCell"/>
</dbReference>
<dbReference type="CDD" id="cd00022">
    <property type="entry name" value="BIR"/>
    <property type="match status" value="1"/>
</dbReference>
<evidence type="ECO:0000256" key="7">
    <source>
        <dbReference type="ARBA" id="ARBA00022553"/>
    </source>
</evidence>
<comment type="similarity">
    <text evidence="4">Belongs to the IAP family.</text>
</comment>
<evidence type="ECO:0000256" key="2">
    <source>
        <dbReference type="ARBA" id="ARBA00004186"/>
    </source>
</evidence>
<evidence type="ECO:0000256" key="11">
    <source>
        <dbReference type="ARBA" id="ARBA00022829"/>
    </source>
</evidence>
<dbReference type="SUPFAM" id="SSF57924">
    <property type="entry name" value="Inhibitor of apoptosis (IAP) repeat"/>
    <property type="match status" value="1"/>
</dbReference>
<protein>
    <submittedName>
        <fullName evidence="19">Baculoviral IAP repeat-containing protein 5</fullName>
    </submittedName>
</protein>
<dbReference type="InterPro" id="IPR051190">
    <property type="entry name" value="Baculoviral_IAP"/>
</dbReference>
<dbReference type="CTD" id="332"/>
<evidence type="ECO:0000256" key="4">
    <source>
        <dbReference type="ARBA" id="ARBA00006672"/>
    </source>
</evidence>
<evidence type="ECO:0000256" key="3">
    <source>
        <dbReference type="ARBA" id="ARBA00004584"/>
    </source>
</evidence>
<comment type="subcellular location">
    <subcellularLocation>
        <location evidence="3">Chromosome</location>
        <location evidence="3">Centromere</location>
    </subcellularLocation>
    <subcellularLocation>
        <location evidence="2">Cytoplasm</location>
        <location evidence="2">Cytoskeleton</location>
        <location evidence="2">Spindle</location>
    </subcellularLocation>
    <subcellularLocation>
        <location evidence="1">Nucleus</location>
    </subcellularLocation>
</comment>
<dbReference type="SMART" id="SM00238">
    <property type="entry name" value="BIR"/>
    <property type="match status" value="1"/>
</dbReference>
<evidence type="ECO:0000256" key="12">
    <source>
        <dbReference type="ARBA" id="ARBA00022833"/>
    </source>
</evidence>
<dbReference type="GO" id="GO:0046872">
    <property type="term" value="F:metal ion binding"/>
    <property type="evidence" value="ECO:0007669"/>
    <property type="project" value="UniProtKB-KW"/>
</dbReference>
<evidence type="ECO:0000256" key="6">
    <source>
        <dbReference type="ARBA" id="ARBA00022490"/>
    </source>
</evidence>
<evidence type="ECO:0000256" key="5">
    <source>
        <dbReference type="ARBA" id="ARBA00022454"/>
    </source>
</evidence>
<keyword evidence="16" id="KW-0131">Cell cycle</keyword>
<dbReference type="Pfam" id="PF00653">
    <property type="entry name" value="BIR"/>
    <property type="match status" value="1"/>
</dbReference>
<keyword evidence="11" id="KW-0159">Chromosome partition</keyword>
<dbReference type="GO" id="GO:0000775">
    <property type="term" value="C:chromosome, centromeric region"/>
    <property type="evidence" value="ECO:0007669"/>
    <property type="project" value="UniProtKB-SubCell"/>
</dbReference>
<keyword evidence="6" id="KW-0963">Cytoplasm</keyword>